<dbReference type="GO" id="GO:0005634">
    <property type="term" value="C:nucleus"/>
    <property type="evidence" value="ECO:0007669"/>
    <property type="project" value="UniProtKB-SubCell"/>
</dbReference>
<keyword evidence="2" id="KW-0539">Nucleus</keyword>
<dbReference type="InterPro" id="IPR040221">
    <property type="entry name" value="CDCA7/CDA7L"/>
</dbReference>
<dbReference type="PANTHER" id="PTHR31169">
    <property type="entry name" value="OS05G0300700 PROTEIN"/>
    <property type="match status" value="1"/>
</dbReference>
<comment type="caution">
    <text evidence="5">The sequence shown here is derived from an EMBL/GenBank/DDBJ whole genome shotgun (WGS) entry which is preliminary data.</text>
</comment>
<evidence type="ECO:0000256" key="1">
    <source>
        <dbReference type="ARBA" id="ARBA00004123"/>
    </source>
</evidence>
<dbReference type="AlphaFoldDB" id="A0A6D2HFY8"/>
<protein>
    <recommendedName>
        <fullName evidence="4">DDT domain-containing protein</fullName>
    </recommendedName>
</protein>
<dbReference type="PANTHER" id="PTHR31169:SF8">
    <property type="entry name" value="ZINC-FINGER DOMAIN OF MONOAMINE-OXIDASE A REPRESSOR R1 PROTEIN"/>
    <property type="match status" value="1"/>
</dbReference>
<dbReference type="InterPro" id="IPR018501">
    <property type="entry name" value="DDT_dom"/>
</dbReference>
<evidence type="ECO:0000313" key="5">
    <source>
        <dbReference type="EMBL" id="CAA7014942.1"/>
    </source>
</evidence>
<dbReference type="GO" id="GO:0006355">
    <property type="term" value="P:regulation of DNA-templated transcription"/>
    <property type="evidence" value="ECO:0007669"/>
    <property type="project" value="InterPro"/>
</dbReference>
<organism evidence="5 6">
    <name type="scientific">Microthlaspi erraticum</name>
    <dbReference type="NCBI Taxonomy" id="1685480"/>
    <lineage>
        <taxon>Eukaryota</taxon>
        <taxon>Viridiplantae</taxon>
        <taxon>Streptophyta</taxon>
        <taxon>Embryophyta</taxon>
        <taxon>Tracheophyta</taxon>
        <taxon>Spermatophyta</taxon>
        <taxon>Magnoliopsida</taxon>
        <taxon>eudicotyledons</taxon>
        <taxon>Gunneridae</taxon>
        <taxon>Pentapetalae</taxon>
        <taxon>rosids</taxon>
        <taxon>malvids</taxon>
        <taxon>Brassicales</taxon>
        <taxon>Brassicaceae</taxon>
        <taxon>Coluteocarpeae</taxon>
        <taxon>Microthlaspi</taxon>
    </lineage>
</organism>
<dbReference type="SMART" id="SM00571">
    <property type="entry name" value="DDT"/>
    <property type="match status" value="1"/>
</dbReference>
<dbReference type="EMBL" id="CACVBM020000133">
    <property type="protein sequence ID" value="CAA7014942.1"/>
    <property type="molecule type" value="Genomic_DNA"/>
</dbReference>
<evidence type="ECO:0000259" key="4">
    <source>
        <dbReference type="SMART" id="SM00571"/>
    </source>
</evidence>
<proteinExistence type="predicted"/>
<sequence length="321" mass="36885">MQKDEGRSESDVEKDKNKVAGQIKKAKAGIDIPNEDTGNVLQFLEFYSAFQKVLKKGEAESIVAELFSPRRHMKRQQHSNVIQMMIQLLNLISADRNLKLSISQTDTIWFNFAGEILYKSGVLSGFFPPETFKKGVSEYEKMDASKRLKLLICICDESLGTKLMRDFIKKEFTKSETKRKEANQNATAARQKEKQLRQKMESDLGKAHMEETGAPLSVEEHRAIISRLQAEAEEAHDEMLAAKAMASRRCDAVRTEPILLNDDGSALWKLNCFEEEPKFLLQERGTFDDLPQNEKWLAFKREQKQEVEKYISEKRGKFIIL</sequence>
<dbReference type="OrthoDB" id="298344at2759"/>
<comment type="subcellular location">
    <subcellularLocation>
        <location evidence="1">Nucleus</location>
    </subcellularLocation>
</comment>
<name>A0A6D2HFY8_9BRAS</name>
<feature type="compositionally biased region" description="Basic and acidic residues" evidence="3">
    <location>
        <begin position="190"/>
        <end position="202"/>
    </location>
</feature>
<feature type="domain" description="DDT" evidence="4">
    <location>
        <begin position="34"/>
        <end position="98"/>
    </location>
</feature>
<feature type="region of interest" description="Disordered" evidence="3">
    <location>
        <begin position="174"/>
        <end position="202"/>
    </location>
</feature>
<accession>A0A6D2HFY8</accession>
<dbReference type="Proteomes" id="UP000467841">
    <property type="component" value="Unassembled WGS sequence"/>
</dbReference>
<reference evidence="5" key="1">
    <citation type="submission" date="2020-01" db="EMBL/GenBank/DDBJ databases">
        <authorList>
            <person name="Mishra B."/>
        </authorList>
    </citation>
    <scope>NUCLEOTIDE SEQUENCE [LARGE SCALE GENOMIC DNA]</scope>
</reference>
<evidence type="ECO:0000313" key="6">
    <source>
        <dbReference type="Proteomes" id="UP000467841"/>
    </source>
</evidence>
<gene>
    <name evidence="5" type="ORF">MERR_LOCUS2177</name>
</gene>
<evidence type="ECO:0000256" key="3">
    <source>
        <dbReference type="SAM" id="MobiDB-lite"/>
    </source>
</evidence>
<keyword evidence="6" id="KW-1185">Reference proteome</keyword>
<evidence type="ECO:0000256" key="2">
    <source>
        <dbReference type="ARBA" id="ARBA00023242"/>
    </source>
</evidence>